<proteinExistence type="predicted"/>
<dbReference type="RefSeq" id="WP_380886453.1">
    <property type="nucleotide sequence ID" value="NZ_JBHUDY010000001.1"/>
</dbReference>
<feature type="transmembrane region" description="Helical" evidence="1">
    <location>
        <begin position="28"/>
        <end position="48"/>
    </location>
</feature>
<evidence type="ECO:0000313" key="2">
    <source>
        <dbReference type="EMBL" id="MFD1610616.1"/>
    </source>
</evidence>
<keyword evidence="1" id="KW-0812">Transmembrane</keyword>
<comment type="caution">
    <text evidence="2">The sequence shown here is derived from an EMBL/GenBank/DDBJ whole genome shotgun (WGS) entry which is preliminary data.</text>
</comment>
<accession>A0ABW4HYB7</accession>
<sequence>MIHRALLLITAAMLFVLGALFTFVSLGVALFIGMLVGVFFLAFVHNLSASAVGKPIERADT</sequence>
<evidence type="ECO:0008006" key="4">
    <source>
        <dbReference type="Google" id="ProtNLM"/>
    </source>
</evidence>
<reference evidence="3" key="1">
    <citation type="journal article" date="2019" name="Int. J. Syst. Evol. Microbiol.">
        <title>The Global Catalogue of Microorganisms (GCM) 10K type strain sequencing project: providing services to taxonomists for standard genome sequencing and annotation.</title>
        <authorList>
            <consortium name="The Broad Institute Genomics Platform"/>
            <consortium name="The Broad Institute Genome Sequencing Center for Infectious Disease"/>
            <person name="Wu L."/>
            <person name="Ma J."/>
        </authorList>
    </citation>
    <scope>NUCLEOTIDE SEQUENCE [LARGE SCALE GENOMIC DNA]</scope>
    <source>
        <strain evidence="3">CGMCC 1.16275</strain>
    </source>
</reference>
<evidence type="ECO:0000313" key="3">
    <source>
        <dbReference type="Proteomes" id="UP001597115"/>
    </source>
</evidence>
<dbReference type="Proteomes" id="UP001597115">
    <property type="component" value="Unassembled WGS sequence"/>
</dbReference>
<name>A0ABW4HYB7_9SPHN</name>
<evidence type="ECO:0000256" key="1">
    <source>
        <dbReference type="SAM" id="Phobius"/>
    </source>
</evidence>
<keyword evidence="1" id="KW-1133">Transmembrane helix</keyword>
<organism evidence="2 3">
    <name type="scientific">Sphingomonas tabacisoli</name>
    <dbReference type="NCBI Taxonomy" id="2249466"/>
    <lineage>
        <taxon>Bacteria</taxon>
        <taxon>Pseudomonadati</taxon>
        <taxon>Pseudomonadota</taxon>
        <taxon>Alphaproteobacteria</taxon>
        <taxon>Sphingomonadales</taxon>
        <taxon>Sphingomonadaceae</taxon>
        <taxon>Sphingomonas</taxon>
    </lineage>
</organism>
<dbReference type="EMBL" id="JBHUDY010000001">
    <property type="protein sequence ID" value="MFD1610616.1"/>
    <property type="molecule type" value="Genomic_DNA"/>
</dbReference>
<protein>
    <recommendedName>
        <fullName evidence="4">Protease HtpX</fullName>
    </recommendedName>
</protein>
<gene>
    <name evidence="2" type="ORF">ACFSCW_02235</name>
</gene>
<keyword evidence="3" id="KW-1185">Reference proteome</keyword>
<keyword evidence="1" id="KW-0472">Membrane</keyword>